<dbReference type="InterPro" id="IPR038726">
    <property type="entry name" value="PDDEXK_AddAB-type"/>
</dbReference>
<reference evidence="2" key="1">
    <citation type="submission" date="2018-05" db="EMBL/GenBank/DDBJ databases">
        <authorList>
            <person name="Lanie J.A."/>
            <person name="Ng W.-L."/>
            <person name="Kazmierczak K.M."/>
            <person name="Andrzejewski T.M."/>
            <person name="Davidsen T.M."/>
            <person name="Wayne K.J."/>
            <person name="Tettelin H."/>
            <person name="Glass J.I."/>
            <person name="Rusch D."/>
            <person name="Podicherti R."/>
            <person name="Tsui H.-C.T."/>
            <person name="Winkler M.E."/>
        </authorList>
    </citation>
    <scope>NUCLEOTIDE SEQUENCE</scope>
</reference>
<proteinExistence type="predicted"/>
<evidence type="ECO:0000313" key="2">
    <source>
        <dbReference type="EMBL" id="SVA00713.1"/>
    </source>
</evidence>
<organism evidence="2">
    <name type="scientific">marine metagenome</name>
    <dbReference type="NCBI Taxonomy" id="408172"/>
    <lineage>
        <taxon>unclassified sequences</taxon>
        <taxon>metagenomes</taxon>
        <taxon>ecological metagenomes</taxon>
    </lineage>
</organism>
<feature type="domain" description="PD-(D/E)XK endonuclease-like" evidence="1">
    <location>
        <begin position="10"/>
        <end position="257"/>
    </location>
</feature>
<name>A0A381SHM4_9ZZZZ</name>
<protein>
    <recommendedName>
        <fullName evidence="1">PD-(D/E)XK endonuclease-like domain-containing protein</fullName>
    </recommendedName>
</protein>
<dbReference type="InterPro" id="IPR011335">
    <property type="entry name" value="Restrct_endonuc-II-like"/>
</dbReference>
<accession>A0A381SHM4</accession>
<dbReference type="SUPFAM" id="SSF52980">
    <property type="entry name" value="Restriction endonuclease-like"/>
    <property type="match status" value="1"/>
</dbReference>
<dbReference type="AlphaFoldDB" id="A0A381SHM4"/>
<dbReference type="Gene3D" id="3.90.320.10">
    <property type="match status" value="1"/>
</dbReference>
<dbReference type="Pfam" id="PF12705">
    <property type="entry name" value="PDDEXK_1"/>
    <property type="match status" value="1"/>
</dbReference>
<sequence length="270" mass="31912">MISKGESLNTFSYSQLSTFKSCPQQYKIIYLDGVRKINESIEAFMGKRVHEVLEWLYSTENRAKPYITFDKLCQTFDNMWLEHWHKDIHIADTRKTSDYYYSIGKRCLSNYYGCYGPTFDQMVEDTEVDLRFTIGDHTFRGIIDRLDHPEPGKWIVHDYKTSKRPKTERQAINDIQLALYQIAVEQNYGQVNEISLTWHFLRMGSEIKVLHTQEQLEKLRTKLIKMVEKINNCIGNENNFLPKESILCHWCYLWEECTAKVGPNPVKRAD</sequence>
<gene>
    <name evidence="2" type="ORF">METZ01_LOCUS53567</name>
</gene>
<dbReference type="EMBL" id="UINC01002829">
    <property type="protein sequence ID" value="SVA00713.1"/>
    <property type="molecule type" value="Genomic_DNA"/>
</dbReference>
<evidence type="ECO:0000259" key="1">
    <source>
        <dbReference type="Pfam" id="PF12705"/>
    </source>
</evidence>
<dbReference type="InterPro" id="IPR011604">
    <property type="entry name" value="PDDEXK-like_dom_sf"/>
</dbReference>